<reference evidence="2" key="1">
    <citation type="submission" date="2016-06" db="EMBL/GenBank/DDBJ databases">
        <title>Draft Genome sequence of the fungus Inonotus baumii.</title>
        <authorList>
            <person name="Zhu H."/>
            <person name="Lin W."/>
        </authorList>
    </citation>
    <scope>NUCLEOTIDE SEQUENCE</scope>
    <source>
        <strain evidence="2">821</strain>
    </source>
</reference>
<dbReference type="AlphaFoldDB" id="A0A9Q5HTQ2"/>
<sequence>MRVELMMPAGPIPVLPHGARPLPMVMLHVANCGRNCGIRKGRPIPSALPRIDEDYYGESKEDRPRMVKFSETLPTRDWSSEKFKLAKQKPIIVHSPSTHQLELERIFDMDVNSDGQDHSDDDDDDDEDDYQLLVNPDNGGQLATILIHHSETPPDEQIPIVIVVHNLEKIFKQHQRYCADKCGHSKRRTQPGLFPVIMEDVEGEMEETEVAISANDTDSTKTTYSPSNTDSPNFADSESSTPASITSSFSCNSLRSLEESECTYITSPSGLLGLGLLHMPDFTSMSTVSSDLNELATPPESPVRREMDITDYHKSLVDEWRYRVAKGSTTTSAYWEEEVTARENNIIEEAPALENTTGFEHCQQQDLLDTFRWSDLTSPLIPGHHSTYYASSFPGESWFKCTVSMQPGWSR</sequence>
<protein>
    <submittedName>
        <fullName evidence="2">Uncharacterized protein</fullName>
    </submittedName>
</protein>
<comment type="caution">
    <text evidence="2">The sequence shown here is derived from an EMBL/GenBank/DDBJ whole genome shotgun (WGS) entry which is preliminary data.</text>
</comment>
<organism evidence="2 3">
    <name type="scientific">Sanghuangporus baumii</name>
    <name type="common">Phellinus baumii</name>
    <dbReference type="NCBI Taxonomy" id="108892"/>
    <lineage>
        <taxon>Eukaryota</taxon>
        <taxon>Fungi</taxon>
        <taxon>Dikarya</taxon>
        <taxon>Basidiomycota</taxon>
        <taxon>Agaricomycotina</taxon>
        <taxon>Agaricomycetes</taxon>
        <taxon>Hymenochaetales</taxon>
        <taxon>Hymenochaetaceae</taxon>
        <taxon>Sanghuangporus</taxon>
    </lineage>
</organism>
<evidence type="ECO:0000313" key="2">
    <source>
        <dbReference type="EMBL" id="OCB85810.1"/>
    </source>
</evidence>
<gene>
    <name evidence="2" type="ORF">A7U60_g7162</name>
</gene>
<name>A0A9Q5HTQ2_SANBA</name>
<proteinExistence type="predicted"/>
<accession>A0A9Q5HTQ2</accession>
<feature type="region of interest" description="Disordered" evidence="1">
    <location>
        <begin position="208"/>
        <end position="243"/>
    </location>
</feature>
<dbReference type="Proteomes" id="UP000757232">
    <property type="component" value="Unassembled WGS sequence"/>
</dbReference>
<feature type="compositionally biased region" description="Polar residues" evidence="1">
    <location>
        <begin position="214"/>
        <end position="236"/>
    </location>
</feature>
<keyword evidence="3" id="KW-1185">Reference proteome</keyword>
<evidence type="ECO:0000256" key="1">
    <source>
        <dbReference type="SAM" id="MobiDB-lite"/>
    </source>
</evidence>
<dbReference type="EMBL" id="LNZH02000207">
    <property type="protein sequence ID" value="OCB85810.1"/>
    <property type="molecule type" value="Genomic_DNA"/>
</dbReference>
<evidence type="ECO:0000313" key="3">
    <source>
        <dbReference type="Proteomes" id="UP000757232"/>
    </source>
</evidence>